<organism evidence="1 2">
    <name type="scientific">Operophtera brumata</name>
    <name type="common">Winter moth</name>
    <name type="synonym">Phalaena brumata</name>
    <dbReference type="NCBI Taxonomy" id="104452"/>
    <lineage>
        <taxon>Eukaryota</taxon>
        <taxon>Metazoa</taxon>
        <taxon>Ecdysozoa</taxon>
        <taxon>Arthropoda</taxon>
        <taxon>Hexapoda</taxon>
        <taxon>Insecta</taxon>
        <taxon>Pterygota</taxon>
        <taxon>Neoptera</taxon>
        <taxon>Endopterygota</taxon>
        <taxon>Lepidoptera</taxon>
        <taxon>Glossata</taxon>
        <taxon>Ditrysia</taxon>
        <taxon>Geometroidea</taxon>
        <taxon>Geometridae</taxon>
        <taxon>Larentiinae</taxon>
        <taxon>Operophtera</taxon>
    </lineage>
</organism>
<sequence length="122" mass="13832">MIILPYKKTGANGKRFIKSPRSRQEGLKLETAAHPSVAMVRDLIVKALCLSLCLASSLSSSSGDDMARDFIEHVLRIPNPDKILNSRKIRKLNTNEYEYRPAYYEEVRCTMPSSEDIEVTNE</sequence>
<keyword evidence="2" id="KW-1185">Reference proteome</keyword>
<name>A0A0L7LAY6_OPEBR</name>
<dbReference type="EMBL" id="JTDY01001909">
    <property type="protein sequence ID" value="KOB72564.1"/>
    <property type="molecule type" value="Genomic_DNA"/>
</dbReference>
<dbReference type="AlphaFoldDB" id="A0A0L7LAY6"/>
<gene>
    <name evidence="1" type="ORF">OBRU01_11087</name>
</gene>
<dbReference type="Proteomes" id="UP000037510">
    <property type="component" value="Unassembled WGS sequence"/>
</dbReference>
<proteinExistence type="predicted"/>
<feature type="non-terminal residue" evidence="1">
    <location>
        <position position="122"/>
    </location>
</feature>
<reference evidence="1 2" key="1">
    <citation type="journal article" date="2015" name="Genome Biol. Evol.">
        <title>The genome of winter moth (Operophtera brumata) provides a genomic perspective on sexual dimorphism and phenology.</title>
        <authorList>
            <person name="Derks M.F."/>
            <person name="Smit S."/>
            <person name="Salis L."/>
            <person name="Schijlen E."/>
            <person name="Bossers A."/>
            <person name="Mateman C."/>
            <person name="Pijl A.S."/>
            <person name="de Ridder D."/>
            <person name="Groenen M.A."/>
            <person name="Visser M.E."/>
            <person name="Megens H.J."/>
        </authorList>
    </citation>
    <scope>NUCLEOTIDE SEQUENCE [LARGE SCALE GENOMIC DNA]</scope>
    <source>
        <strain evidence="1">WM2013NL</strain>
        <tissue evidence="1">Head and thorax</tissue>
    </source>
</reference>
<protein>
    <submittedName>
        <fullName evidence="1">DNA polymerase III alpha subunit</fullName>
    </submittedName>
</protein>
<evidence type="ECO:0000313" key="1">
    <source>
        <dbReference type="EMBL" id="KOB72564.1"/>
    </source>
</evidence>
<evidence type="ECO:0000313" key="2">
    <source>
        <dbReference type="Proteomes" id="UP000037510"/>
    </source>
</evidence>
<comment type="caution">
    <text evidence="1">The sequence shown here is derived from an EMBL/GenBank/DDBJ whole genome shotgun (WGS) entry which is preliminary data.</text>
</comment>
<accession>A0A0L7LAY6</accession>